<dbReference type="ChiTaRS" id="APCDD1">
    <property type="organism name" value="human"/>
</dbReference>
<dbReference type="GeneTree" id="ENSGT00640000091492"/>
<dbReference type="HGNC" id="HGNC:15718">
    <property type="gene designation" value="APCDD1"/>
</dbReference>
<reference evidence="1" key="5">
    <citation type="submission" date="2025-09" db="UniProtKB">
        <authorList>
            <consortium name="Ensembl"/>
        </authorList>
    </citation>
    <scope>IDENTIFICATION</scope>
</reference>
<reference evidence="1 2" key="2">
    <citation type="journal article" date="2004" name="Nature">
        <title>Finishing the euchromatic sequence of the human genome.</title>
        <authorList>
            <consortium name="International Human Genome Sequencing Consortium"/>
        </authorList>
    </citation>
    <scope>NUCLEOTIDE SEQUENCE [LARGE SCALE GENOMIC DNA]</scope>
</reference>
<dbReference type="OrthoDB" id="5985602at2759"/>
<reference evidence="1" key="4">
    <citation type="submission" date="2025-08" db="UniProtKB">
        <authorList>
            <consortium name="Ensembl"/>
        </authorList>
    </citation>
    <scope>IDENTIFICATION</scope>
</reference>
<dbReference type="Ensembl" id="ENST00000582723.1">
    <property type="protein sequence ID" value="ENSP00000463110.1"/>
    <property type="gene ID" value="ENSG00000154856.13"/>
</dbReference>
<gene>
    <name evidence="1" type="primary">APCDD1</name>
</gene>
<dbReference type="EMBL" id="AP001099">
    <property type="status" value="NOT_ANNOTATED_CDS"/>
    <property type="molecule type" value="Genomic_DNA"/>
</dbReference>
<name>J3KTR1_HUMAN</name>
<dbReference type="ExpressionAtlas" id="J3KTR1">
    <property type="expression patterns" value="baseline and differential"/>
</dbReference>
<organism evidence="1 2">
    <name type="scientific">Homo sapiens</name>
    <name type="common">Human</name>
    <dbReference type="NCBI Taxonomy" id="9606"/>
    <lineage>
        <taxon>Eukaryota</taxon>
        <taxon>Metazoa</taxon>
        <taxon>Chordata</taxon>
        <taxon>Craniata</taxon>
        <taxon>Vertebrata</taxon>
        <taxon>Euteleostomi</taxon>
        <taxon>Mammalia</taxon>
        <taxon>Eutheria</taxon>
        <taxon>Euarchontoglires</taxon>
        <taxon>Primates</taxon>
        <taxon>Haplorrhini</taxon>
        <taxon>Catarrhini</taxon>
        <taxon>Hominidae</taxon>
        <taxon>Homo</taxon>
    </lineage>
</organism>
<dbReference type="Bgee" id="ENSG00000154856">
    <property type="expression patterns" value="Expressed in upper arm skin and 183 other cell types or tissues"/>
</dbReference>
<evidence type="ECO:0000313" key="2">
    <source>
        <dbReference type="Proteomes" id="UP000005640"/>
    </source>
</evidence>
<dbReference type="AlphaFoldDB" id="J3KTR1"/>
<protein>
    <submittedName>
        <fullName evidence="1">APC down-regulated 1</fullName>
    </submittedName>
</protein>
<accession>J3KTR1</accession>
<dbReference type="OpenTargets" id="ENSG00000154856"/>
<dbReference type="UCSC" id="uc060nis.1">
    <property type="organism name" value="human"/>
</dbReference>
<sequence>MSWPRRLLLRYLFPALLLHAVK</sequence>
<proteinExistence type="predicted"/>
<reference evidence="1 2" key="1">
    <citation type="journal article" date="2001" name="Nature">
        <title>Initial sequencing and analysis of the human genome.</title>
        <authorList>
            <consortium name="International Human Genome Sequencing Consortium"/>
            <person name="Lander E.S."/>
            <person name="Linton L.M."/>
            <person name="Birren B."/>
            <person name="Nusbaum C."/>
            <person name="Zody M.C."/>
            <person name="Baldwin J."/>
            <person name="Devon K."/>
            <person name="Dewar K."/>
            <person name="Doyle M."/>
            <person name="FitzHugh W."/>
            <person name="Funke R."/>
            <person name="Gage D."/>
            <person name="Harris K."/>
            <person name="Heaford A."/>
            <person name="Howland J."/>
            <person name="Kann L."/>
            <person name="Lehoczky J."/>
            <person name="LeVine R."/>
            <person name="McEwan P."/>
            <person name="McKernan K."/>
            <person name="Meldrim J."/>
            <person name="Mesirov J.P."/>
            <person name="Miranda C."/>
            <person name="Morris W."/>
            <person name="Naylor J."/>
            <person name="Raymond C."/>
            <person name="Rosetti M."/>
            <person name="Santos R."/>
            <person name="Sheridan A."/>
            <person name="Sougnez C."/>
            <person name="Stange-Thomann N."/>
            <person name="Stojanovic N."/>
            <person name="Subramanian A."/>
            <person name="Wyman D."/>
            <person name="Rogers J."/>
            <person name="Sulston J."/>
            <person name="Ainscough R."/>
            <person name="Beck S."/>
            <person name="Bentley D."/>
            <person name="Burton J."/>
            <person name="Clee C."/>
            <person name="Carter N."/>
            <person name="Coulson A."/>
            <person name="Deadman R."/>
            <person name="Deloukas P."/>
            <person name="Dunham A."/>
            <person name="Dunham I."/>
            <person name="Durbin R."/>
            <person name="French L."/>
            <person name="Grafham D."/>
            <person name="Gregory S."/>
            <person name="Hubbard T."/>
            <person name="Humphray S."/>
            <person name="Hunt A."/>
            <person name="Jones M."/>
            <person name="Lloyd C."/>
            <person name="McMurray A."/>
            <person name="Matthews L."/>
            <person name="Mercer S."/>
            <person name="Milne S."/>
            <person name="Mullikin J.C."/>
            <person name="Mungall A."/>
            <person name="Plumb R."/>
            <person name="Ross M."/>
            <person name="Shownkeen R."/>
            <person name="Sims S."/>
            <person name="Waterston R.H."/>
            <person name="Wilson R.K."/>
            <person name="Hillier L.W."/>
            <person name="McPherson J.D."/>
            <person name="Marra M.A."/>
            <person name="Mardis E.R."/>
            <person name="Fulton L.A."/>
            <person name="Chinwalla A.T."/>
            <person name="Pepin K.H."/>
            <person name="Gish W.R."/>
            <person name="Chissoe S.L."/>
            <person name="Wendl M.C."/>
            <person name="Delehaunty K.D."/>
            <person name="Miner T.L."/>
            <person name="Delehaunty A."/>
            <person name="Kramer J.B."/>
            <person name="Cook L.L."/>
            <person name="Fulton R.S."/>
            <person name="Johnson D.L."/>
            <person name="Minx P.J."/>
            <person name="Clifton S.W."/>
            <person name="Hawkins T."/>
            <person name="Branscomb E."/>
            <person name="Predki P."/>
            <person name="Richardson P."/>
            <person name="Wenning S."/>
            <person name="Slezak T."/>
            <person name="Doggett N."/>
            <person name="Cheng J.F."/>
            <person name="Olsen A."/>
            <person name="Lucas S."/>
            <person name="Elkin C."/>
            <person name="Uberbacher E."/>
            <person name="Frazier M."/>
            <person name="Gibbs R.A."/>
            <person name="Muzny D.M."/>
            <person name="Scherer S.E."/>
            <person name="Bouck J.B."/>
            <person name="Sodergren E.J."/>
            <person name="Worley K.C."/>
            <person name="Rives C.M."/>
            <person name="Gorrell J.H."/>
            <person name="Metzker M.L."/>
            <person name="Naylor S.L."/>
            <person name="Kucherlapati R.S."/>
            <person name="Nelson D.L."/>
            <person name="Weinstock G.M."/>
            <person name="Sakaki Y."/>
            <person name="Fujiyama A."/>
            <person name="Hattori M."/>
            <person name="Yada T."/>
            <person name="Toyoda A."/>
            <person name="Itoh T."/>
            <person name="Kawagoe C."/>
            <person name="Watanabe H."/>
            <person name="Totoki Y."/>
            <person name="Taylor T."/>
            <person name="Weissenbach J."/>
            <person name="Heilig R."/>
            <person name="Saurin W."/>
            <person name="Artiguenave F."/>
            <person name="Brottier P."/>
            <person name="Bruls T."/>
            <person name="Pelletier E."/>
            <person name="Robert C."/>
            <person name="Wincker P."/>
            <person name="Smith D.R."/>
            <person name="Doucette-Stamm L."/>
            <person name="Rubenfield M."/>
            <person name="Weinstock K."/>
            <person name="Lee H.M."/>
            <person name="Dubois J."/>
            <person name="Rosenthal A."/>
            <person name="Platzer M."/>
            <person name="Nyakatura G."/>
            <person name="Taudien S."/>
            <person name="Rump A."/>
            <person name="Yang H."/>
            <person name="Yu J."/>
            <person name="Wang J."/>
            <person name="Huang G."/>
            <person name="Gu J."/>
            <person name="Hood L."/>
            <person name="Rowen L."/>
            <person name="Madan A."/>
            <person name="Qin S."/>
            <person name="Davis R.W."/>
            <person name="Federspiel N.A."/>
            <person name="Abola A.P."/>
            <person name="Proctor M.J."/>
            <person name="Myers R.M."/>
            <person name="Schmutz J."/>
            <person name="Dickson M."/>
            <person name="Grimwood J."/>
            <person name="Cox D.R."/>
            <person name="Olson M.V."/>
            <person name="Kaul R."/>
            <person name="Raymond C."/>
            <person name="Shimizu N."/>
            <person name="Kawasaki K."/>
            <person name="Minoshima S."/>
            <person name="Evans G.A."/>
            <person name="Athanasiou M."/>
            <person name="Schultz R."/>
            <person name="Roe B.A."/>
            <person name="Chen F."/>
            <person name="Pan H."/>
            <person name="Ramser J."/>
            <person name="Lehrach H."/>
            <person name="Reinhardt R."/>
            <person name="McCombie W.R."/>
            <person name="de la Bastide M."/>
            <person name="Dedhia N."/>
            <person name="Blocker H."/>
            <person name="Hornischer K."/>
            <person name="Nordsiek G."/>
            <person name="Agarwala R."/>
            <person name="Aravind L."/>
            <person name="Bailey J.A."/>
            <person name="Bateman A."/>
            <person name="Batzoglou S."/>
            <person name="Birney E."/>
            <person name="Bork P."/>
            <person name="Brown D.G."/>
            <person name="Burge C.B."/>
            <person name="Cerutti L."/>
            <person name="Chen H.C."/>
            <person name="Church D."/>
            <person name="Clamp M."/>
            <person name="Copley R.R."/>
            <person name="Doerks T."/>
            <person name="Eddy S.R."/>
            <person name="Eichler E.E."/>
            <person name="Furey T.S."/>
            <person name="Galagan J."/>
            <person name="Gilbert J.G."/>
            <person name="Harmon C."/>
            <person name="Hayashizaki Y."/>
            <person name="Haussler D."/>
            <person name="Hermjakob H."/>
            <person name="Hokamp K."/>
            <person name="Jang W."/>
            <person name="Johnson L.S."/>
            <person name="Jones T.A."/>
            <person name="Kasif S."/>
            <person name="Kaspryzk A."/>
            <person name="Kennedy S."/>
            <person name="Kent W.J."/>
            <person name="Kitts P."/>
            <person name="Koonin E.V."/>
            <person name="Korf I."/>
            <person name="Kulp D."/>
            <person name="Lancet D."/>
            <person name="Lowe T.M."/>
            <person name="McLysaght A."/>
            <person name="Mikkelsen T."/>
            <person name="Moran J.V."/>
            <person name="Mulder N."/>
            <person name="Pollara V.J."/>
            <person name="Ponting C.P."/>
            <person name="Schuler G."/>
            <person name="Schultz J."/>
            <person name="Slater G."/>
            <person name="Smit A.F."/>
            <person name="Stupka E."/>
            <person name="Szustakowski J."/>
            <person name="Thierry-Mieg D."/>
            <person name="Thierry-Mieg J."/>
            <person name="Wagner L."/>
            <person name="Wallis J."/>
            <person name="Wheeler R."/>
            <person name="Williams A."/>
            <person name="Wolf Y.I."/>
            <person name="Wolfe K.H."/>
            <person name="Yang S.P."/>
            <person name="Yeh R.F."/>
            <person name="Collins F."/>
            <person name="Guyer M.S."/>
            <person name="Peterson J."/>
            <person name="Felsenfeld A."/>
            <person name="Wetterstrand K.A."/>
            <person name="Patrinos A."/>
            <person name="Morgan M.J."/>
            <person name="de Jong P."/>
            <person name="Catanese J.J."/>
            <person name="Osoegawa K."/>
            <person name="Shizuya H."/>
            <person name="Choi S."/>
            <person name="Chen Y.J."/>
        </authorList>
    </citation>
    <scope>NUCLEOTIDE SEQUENCE [LARGE SCALE GENOMIC DNA]</scope>
</reference>
<dbReference type="VEuPathDB" id="HostDB:ENSG00000154856"/>
<keyword evidence="2" id="KW-1185">Reference proteome</keyword>
<evidence type="ECO:0000313" key="1">
    <source>
        <dbReference type="Ensembl" id="ENSP00000463110.1"/>
    </source>
</evidence>
<reference evidence="1 2" key="3">
    <citation type="journal article" date="2005" name="Nature">
        <title>DNA sequence and analysis of human chromosome 18.</title>
        <authorList>
            <person name="Nusbaum C."/>
            <person name="Zody M.C."/>
            <person name="Borowsky M.L."/>
            <person name="Kamal M."/>
            <person name="Kodira C.D."/>
            <person name="Taylor T.D."/>
            <person name="Whittaker C.A."/>
            <person name="Chang J.L."/>
            <person name="Cuomo C.A."/>
            <person name="Dewar K."/>
            <person name="FitzGerald M.G."/>
            <person name="Yang X."/>
            <person name="Abouelleil A."/>
            <person name="Allen N.R."/>
            <person name="Anderson S."/>
            <person name="Bloom T."/>
            <person name="Bugalter B."/>
            <person name="Butler J."/>
            <person name="Cook A."/>
            <person name="DeCaprio D."/>
            <person name="Engels R."/>
            <person name="Garber M."/>
            <person name="Gnirke A."/>
            <person name="Hafez N."/>
            <person name="Hall J.L."/>
            <person name="Norman C.H."/>
            <person name="Itoh T."/>
            <person name="Jaffe D.B."/>
            <person name="Kuroki Y."/>
            <person name="Lehoczky J."/>
            <person name="Lui A."/>
            <person name="Macdonald P."/>
            <person name="Mauceli E."/>
            <person name="Mikkelsen T.S."/>
            <person name="Naylor J.W."/>
            <person name="Nicol R."/>
            <person name="Nguyen C."/>
            <person name="Noguchi H."/>
            <person name="O'Leary S.B."/>
            <person name="O'Neill K."/>
            <person name="Piqani B."/>
            <person name="Smith C.L."/>
            <person name="Talamas J.A."/>
            <person name="Topham K."/>
            <person name="Totoki Y."/>
            <person name="Toyoda A."/>
            <person name="Wain H.M."/>
            <person name="Young S.K."/>
            <person name="Zeng Q."/>
            <person name="Zimmer A.R."/>
            <person name="Fujiyama A."/>
            <person name="Hattori M."/>
            <person name="Birren B.W."/>
            <person name="Sakaki Y."/>
            <person name="Lander E.S."/>
        </authorList>
    </citation>
    <scope>NUCLEOTIDE SEQUENCE [LARGE SCALE GENOMIC DNA]</scope>
</reference>
<dbReference type="HOGENOM" id="CLU_3425055_0_0_1"/>
<dbReference type="Proteomes" id="UP000005640">
    <property type="component" value="Chromosome 18"/>
</dbReference>